<dbReference type="PANTHER" id="PTHR46696">
    <property type="entry name" value="P450, PUTATIVE (EUROFUNG)-RELATED"/>
    <property type="match status" value="1"/>
</dbReference>
<dbReference type="GeneID" id="93581033"/>
<dbReference type="CDD" id="cd11030">
    <property type="entry name" value="CYP105-like"/>
    <property type="match status" value="1"/>
</dbReference>
<dbReference type="InterPro" id="IPR036396">
    <property type="entry name" value="Cyt_P450_sf"/>
</dbReference>
<feature type="region of interest" description="Disordered" evidence="8">
    <location>
        <begin position="95"/>
        <end position="123"/>
    </location>
</feature>
<gene>
    <name evidence="9" type="ORF">ASPBRDRAFT_654832</name>
</gene>
<dbReference type="InterPro" id="IPR002397">
    <property type="entry name" value="Cyt_P450_B"/>
</dbReference>
<dbReference type="PRINTS" id="PR00359">
    <property type="entry name" value="BP450"/>
</dbReference>
<evidence type="ECO:0000256" key="5">
    <source>
        <dbReference type="ARBA" id="ARBA00023004"/>
    </source>
</evidence>
<evidence type="ECO:0000256" key="3">
    <source>
        <dbReference type="ARBA" id="ARBA00022723"/>
    </source>
</evidence>
<dbReference type="AlphaFoldDB" id="A0A1L9V0L4"/>
<keyword evidence="3 7" id="KW-0479">Metal-binding</keyword>
<evidence type="ECO:0000256" key="7">
    <source>
        <dbReference type="RuleBase" id="RU000461"/>
    </source>
</evidence>
<dbReference type="STRING" id="767769.A0A1L9V0L4"/>
<dbReference type="Gene3D" id="1.10.630.10">
    <property type="entry name" value="Cytochrome P450"/>
    <property type="match status" value="1"/>
</dbReference>
<dbReference type="PANTHER" id="PTHR46696:SF6">
    <property type="entry name" value="P450, PUTATIVE (EUROFUNG)-RELATED"/>
    <property type="match status" value="1"/>
</dbReference>
<dbReference type="Proteomes" id="UP000184499">
    <property type="component" value="Unassembled WGS sequence"/>
</dbReference>
<evidence type="ECO:0000256" key="6">
    <source>
        <dbReference type="ARBA" id="ARBA00023033"/>
    </source>
</evidence>
<sequence>MSSGSCTLAAGCLIELPWLAEIHHLGSYNTPDQVYPSFPFVRPRGDEPPSEFHHLLRRCPVSHVELWDRSHPWLVVKHKDVRDVLTDPRLSKVRQREGFPEMSPGGKEAAKNRPTFVDMDPPDHTRQRDMVSGFFTDDYVAKLLPFIQKTVQRYLGELIEAQKGKKVVDLVKYFALPIPSKVIYKLLGIPEEDFEYLSSCSATRSNGSSTAAAAQHANQELLEYLEKLTDKKIVKQGNDIISTLIVEQLKPGYLEKLDVVQIAFLLLVAGNATMVSMICLGVITLLDHPDQLSRLIEDPSLSKLFVEELCRYHTASSFATRRVAKVDIEIRGNKIKAGEGIIASNQAANRDPDVFPDPDTFNMFRKRGPEEGLGFGYGVHRCIAERLARVELETVFSILFQTIPDLRLAIPKERIKWTPATKDVGVLELPVTWGFSSSL</sequence>
<proteinExistence type="inferred from homology"/>
<dbReference type="VEuPathDB" id="FungiDB:ASPBRDRAFT_654832"/>
<dbReference type="EMBL" id="KV878679">
    <property type="protein sequence ID" value="OJJ77450.1"/>
    <property type="molecule type" value="Genomic_DNA"/>
</dbReference>
<dbReference type="Pfam" id="PF00067">
    <property type="entry name" value="p450"/>
    <property type="match status" value="1"/>
</dbReference>
<comment type="similarity">
    <text evidence="1 7">Belongs to the cytochrome P450 family.</text>
</comment>
<protein>
    <recommendedName>
        <fullName evidence="11">Cytochrome P450 55A3</fullName>
    </recommendedName>
</protein>
<evidence type="ECO:0000313" key="10">
    <source>
        <dbReference type="Proteomes" id="UP000184499"/>
    </source>
</evidence>
<dbReference type="GO" id="GO:0004497">
    <property type="term" value="F:monooxygenase activity"/>
    <property type="evidence" value="ECO:0007669"/>
    <property type="project" value="UniProtKB-KW"/>
</dbReference>
<keyword evidence="4 7" id="KW-0560">Oxidoreductase</keyword>
<dbReference type="GO" id="GO:0016705">
    <property type="term" value="F:oxidoreductase activity, acting on paired donors, with incorporation or reduction of molecular oxygen"/>
    <property type="evidence" value="ECO:0007669"/>
    <property type="project" value="InterPro"/>
</dbReference>
<keyword evidence="10" id="KW-1185">Reference proteome</keyword>
<dbReference type="RefSeq" id="XP_067484697.1">
    <property type="nucleotide sequence ID" value="XM_067628545.1"/>
</dbReference>
<dbReference type="InterPro" id="IPR017972">
    <property type="entry name" value="Cyt_P450_CS"/>
</dbReference>
<evidence type="ECO:0000256" key="8">
    <source>
        <dbReference type="SAM" id="MobiDB-lite"/>
    </source>
</evidence>
<accession>A0A1L9V0L4</accession>
<reference evidence="10" key="1">
    <citation type="journal article" date="2017" name="Genome Biol.">
        <title>Comparative genomics reveals high biological diversity and specific adaptations in the industrially and medically important fungal genus Aspergillus.</title>
        <authorList>
            <person name="de Vries R.P."/>
            <person name="Riley R."/>
            <person name="Wiebenga A."/>
            <person name="Aguilar-Osorio G."/>
            <person name="Amillis S."/>
            <person name="Uchima C.A."/>
            <person name="Anderluh G."/>
            <person name="Asadollahi M."/>
            <person name="Askin M."/>
            <person name="Barry K."/>
            <person name="Battaglia E."/>
            <person name="Bayram O."/>
            <person name="Benocci T."/>
            <person name="Braus-Stromeyer S.A."/>
            <person name="Caldana C."/>
            <person name="Canovas D."/>
            <person name="Cerqueira G.C."/>
            <person name="Chen F."/>
            <person name="Chen W."/>
            <person name="Choi C."/>
            <person name="Clum A."/>
            <person name="Dos Santos R.A."/>
            <person name="Damasio A.R."/>
            <person name="Diallinas G."/>
            <person name="Emri T."/>
            <person name="Fekete E."/>
            <person name="Flipphi M."/>
            <person name="Freyberg S."/>
            <person name="Gallo A."/>
            <person name="Gournas C."/>
            <person name="Habgood R."/>
            <person name="Hainaut M."/>
            <person name="Harispe M.L."/>
            <person name="Henrissat B."/>
            <person name="Hilden K.S."/>
            <person name="Hope R."/>
            <person name="Hossain A."/>
            <person name="Karabika E."/>
            <person name="Karaffa L."/>
            <person name="Karanyi Z."/>
            <person name="Krasevec N."/>
            <person name="Kuo A."/>
            <person name="Kusch H."/>
            <person name="LaButti K."/>
            <person name="Lagendijk E.L."/>
            <person name="Lapidus A."/>
            <person name="Levasseur A."/>
            <person name="Lindquist E."/>
            <person name="Lipzen A."/>
            <person name="Logrieco A.F."/>
            <person name="MacCabe A."/>
            <person name="Maekelae M.R."/>
            <person name="Malavazi I."/>
            <person name="Melin P."/>
            <person name="Meyer V."/>
            <person name="Mielnichuk N."/>
            <person name="Miskei M."/>
            <person name="Molnar A.P."/>
            <person name="Mule G."/>
            <person name="Ngan C.Y."/>
            <person name="Orejas M."/>
            <person name="Orosz E."/>
            <person name="Ouedraogo J.P."/>
            <person name="Overkamp K.M."/>
            <person name="Park H.-S."/>
            <person name="Perrone G."/>
            <person name="Piumi F."/>
            <person name="Punt P.J."/>
            <person name="Ram A.F."/>
            <person name="Ramon A."/>
            <person name="Rauscher S."/>
            <person name="Record E."/>
            <person name="Riano-Pachon D.M."/>
            <person name="Robert V."/>
            <person name="Roehrig J."/>
            <person name="Ruller R."/>
            <person name="Salamov A."/>
            <person name="Salih N.S."/>
            <person name="Samson R.A."/>
            <person name="Sandor E."/>
            <person name="Sanguinetti M."/>
            <person name="Schuetze T."/>
            <person name="Sepcic K."/>
            <person name="Shelest E."/>
            <person name="Sherlock G."/>
            <person name="Sophianopoulou V."/>
            <person name="Squina F.M."/>
            <person name="Sun H."/>
            <person name="Susca A."/>
            <person name="Todd R.B."/>
            <person name="Tsang A."/>
            <person name="Unkles S.E."/>
            <person name="van de Wiele N."/>
            <person name="van Rossen-Uffink D."/>
            <person name="Oliveira J.V."/>
            <person name="Vesth T.C."/>
            <person name="Visser J."/>
            <person name="Yu J.-H."/>
            <person name="Zhou M."/>
            <person name="Andersen M.R."/>
            <person name="Archer D.B."/>
            <person name="Baker S.E."/>
            <person name="Benoit I."/>
            <person name="Brakhage A.A."/>
            <person name="Braus G.H."/>
            <person name="Fischer R."/>
            <person name="Frisvad J.C."/>
            <person name="Goldman G.H."/>
            <person name="Houbraken J."/>
            <person name="Oakley B."/>
            <person name="Pocsi I."/>
            <person name="Scazzocchio C."/>
            <person name="Seiboth B."/>
            <person name="vanKuyk P.A."/>
            <person name="Wortman J."/>
            <person name="Dyer P.S."/>
            <person name="Grigoriev I.V."/>
        </authorList>
    </citation>
    <scope>NUCLEOTIDE SEQUENCE [LARGE SCALE GENOMIC DNA]</scope>
    <source>
        <strain evidence="10">CBS 101740 / IMI 381727 / IBT 21946</strain>
    </source>
</reference>
<evidence type="ECO:0000256" key="2">
    <source>
        <dbReference type="ARBA" id="ARBA00022617"/>
    </source>
</evidence>
<organism evidence="9 10">
    <name type="scientific">Aspergillus brasiliensis (strain CBS 101740 / IMI 381727 / IBT 21946)</name>
    <dbReference type="NCBI Taxonomy" id="767769"/>
    <lineage>
        <taxon>Eukaryota</taxon>
        <taxon>Fungi</taxon>
        <taxon>Dikarya</taxon>
        <taxon>Ascomycota</taxon>
        <taxon>Pezizomycotina</taxon>
        <taxon>Eurotiomycetes</taxon>
        <taxon>Eurotiomycetidae</taxon>
        <taxon>Eurotiales</taxon>
        <taxon>Aspergillaceae</taxon>
        <taxon>Aspergillus</taxon>
        <taxon>Aspergillus subgen. Circumdati</taxon>
    </lineage>
</organism>
<evidence type="ECO:0000256" key="1">
    <source>
        <dbReference type="ARBA" id="ARBA00010617"/>
    </source>
</evidence>
<name>A0A1L9V0L4_ASPBC</name>
<evidence type="ECO:0000313" key="9">
    <source>
        <dbReference type="EMBL" id="OJJ77450.1"/>
    </source>
</evidence>
<dbReference type="SUPFAM" id="SSF48264">
    <property type="entry name" value="Cytochrome P450"/>
    <property type="match status" value="1"/>
</dbReference>
<keyword evidence="6 7" id="KW-0503">Monooxygenase</keyword>
<dbReference type="OrthoDB" id="3945418at2759"/>
<dbReference type="GO" id="GO:0020037">
    <property type="term" value="F:heme binding"/>
    <property type="evidence" value="ECO:0007669"/>
    <property type="project" value="InterPro"/>
</dbReference>
<dbReference type="PROSITE" id="PS00086">
    <property type="entry name" value="CYTOCHROME_P450"/>
    <property type="match status" value="1"/>
</dbReference>
<dbReference type="FunFam" id="1.10.630.10:FF:000018">
    <property type="entry name" value="Cytochrome P450 monooxygenase"/>
    <property type="match status" value="1"/>
</dbReference>
<keyword evidence="5 7" id="KW-0408">Iron</keyword>
<evidence type="ECO:0008006" key="11">
    <source>
        <dbReference type="Google" id="ProtNLM"/>
    </source>
</evidence>
<evidence type="ECO:0000256" key="4">
    <source>
        <dbReference type="ARBA" id="ARBA00023002"/>
    </source>
</evidence>
<dbReference type="GO" id="GO:0005506">
    <property type="term" value="F:iron ion binding"/>
    <property type="evidence" value="ECO:0007669"/>
    <property type="project" value="InterPro"/>
</dbReference>
<keyword evidence="2 7" id="KW-0349">Heme</keyword>
<dbReference type="OMA" id="HFCLGKS"/>
<dbReference type="InterPro" id="IPR001128">
    <property type="entry name" value="Cyt_P450"/>
</dbReference>